<organism evidence="12 13">
    <name type="scientific">Cryptolaemus montrouzieri</name>
    <dbReference type="NCBI Taxonomy" id="559131"/>
    <lineage>
        <taxon>Eukaryota</taxon>
        <taxon>Metazoa</taxon>
        <taxon>Ecdysozoa</taxon>
        <taxon>Arthropoda</taxon>
        <taxon>Hexapoda</taxon>
        <taxon>Insecta</taxon>
        <taxon>Pterygota</taxon>
        <taxon>Neoptera</taxon>
        <taxon>Endopterygota</taxon>
        <taxon>Coleoptera</taxon>
        <taxon>Polyphaga</taxon>
        <taxon>Cucujiformia</taxon>
        <taxon>Coccinelloidea</taxon>
        <taxon>Coccinellidae</taxon>
        <taxon>Scymninae</taxon>
        <taxon>Scymnini</taxon>
        <taxon>Cryptolaemus</taxon>
    </lineage>
</organism>
<dbReference type="GO" id="GO:0009986">
    <property type="term" value="C:cell surface"/>
    <property type="evidence" value="ECO:0007669"/>
    <property type="project" value="UniProtKB-SubCell"/>
</dbReference>
<evidence type="ECO:0000256" key="8">
    <source>
        <dbReference type="SAM" id="Coils"/>
    </source>
</evidence>
<dbReference type="InterPro" id="IPR024609">
    <property type="entry name" value="Extracellular_sulfatase_C"/>
</dbReference>
<dbReference type="SUPFAM" id="SSF53649">
    <property type="entry name" value="Alkaline phosphatase-like"/>
    <property type="match status" value="1"/>
</dbReference>
<feature type="compositionally biased region" description="Basic residues" evidence="9">
    <location>
        <begin position="669"/>
        <end position="679"/>
    </location>
</feature>
<protein>
    <submittedName>
        <fullName evidence="12">Uncharacterized protein</fullName>
    </submittedName>
</protein>
<dbReference type="PANTHER" id="PTHR43108:SF16">
    <property type="entry name" value="EXTRACELLULAR SULFATASE SULF-1 HOMOLOG"/>
    <property type="match status" value="1"/>
</dbReference>
<evidence type="ECO:0000313" key="13">
    <source>
        <dbReference type="Proteomes" id="UP001516400"/>
    </source>
</evidence>
<dbReference type="PANTHER" id="PTHR43108">
    <property type="entry name" value="N-ACETYLGLUCOSAMINE-6-SULFATASE FAMILY MEMBER"/>
    <property type="match status" value="1"/>
</dbReference>
<dbReference type="Gene3D" id="3.40.720.10">
    <property type="entry name" value="Alkaline Phosphatase, subunit A"/>
    <property type="match status" value="1"/>
</dbReference>
<evidence type="ECO:0000313" key="12">
    <source>
        <dbReference type="EMBL" id="KAL3283073.1"/>
    </source>
</evidence>
<dbReference type="GO" id="GO:0005795">
    <property type="term" value="C:Golgi stack"/>
    <property type="evidence" value="ECO:0007669"/>
    <property type="project" value="UniProtKB-SubCell"/>
</dbReference>
<comment type="caution">
    <text evidence="12">The sequence shown here is derived from an EMBL/GenBank/DDBJ whole genome shotgun (WGS) entry which is preliminary data.</text>
</comment>
<accession>A0ABD2NWZ5</accession>
<keyword evidence="8" id="KW-0175">Coiled coil</keyword>
<dbReference type="Proteomes" id="UP001516400">
    <property type="component" value="Unassembled WGS sequence"/>
</dbReference>
<evidence type="ECO:0000256" key="1">
    <source>
        <dbReference type="ARBA" id="ARBA00001913"/>
    </source>
</evidence>
<dbReference type="Pfam" id="PF12548">
    <property type="entry name" value="DUF3740"/>
    <property type="match status" value="1"/>
</dbReference>
<feature type="compositionally biased region" description="Polar residues" evidence="9">
    <location>
        <begin position="650"/>
        <end position="668"/>
    </location>
</feature>
<evidence type="ECO:0000259" key="10">
    <source>
        <dbReference type="Pfam" id="PF00884"/>
    </source>
</evidence>
<name>A0ABD2NWZ5_9CUCU</name>
<feature type="region of interest" description="Disordered" evidence="9">
    <location>
        <begin position="644"/>
        <end position="692"/>
    </location>
</feature>
<comment type="similarity">
    <text evidence="4">Belongs to the sulfatase family.</text>
</comment>
<comment type="subcellular location">
    <subcellularLocation>
        <location evidence="2">Cell surface</location>
    </subcellularLocation>
    <subcellularLocation>
        <location evidence="3">Golgi apparatus</location>
        <location evidence="3">Golgi stack</location>
    </subcellularLocation>
</comment>
<evidence type="ECO:0000259" key="11">
    <source>
        <dbReference type="Pfam" id="PF12548"/>
    </source>
</evidence>
<dbReference type="Pfam" id="PF00884">
    <property type="entry name" value="Sulfatase"/>
    <property type="match status" value="1"/>
</dbReference>
<proteinExistence type="inferred from homology"/>
<evidence type="ECO:0000256" key="3">
    <source>
        <dbReference type="ARBA" id="ARBA00004348"/>
    </source>
</evidence>
<gene>
    <name evidence="12" type="ORF">HHI36_006230</name>
</gene>
<feature type="coiled-coil region" evidence="8">
    <location>
        <begin position="551"/>
        <end position="585"/>
    </location>
</feature>
<reference evidence="12 13" key="1">
    <citation type="journal article" date="2021" name="BMC Biol.">
        <title>Horizontally acquired antibacterial genes associated with adaptive radiation of ladybird beetles.</title>
        <authorList>
            <person name="Li H.S."/>
            <person name="Tang X.F."/>
            <person name="Huang Y.H."/>
            <person name="Xu Z.Y."/>
            <person name="Chen M.L."/>
            <person name="Du X.Y."/>
            <person name="Qiu B.Y."/>
            <person name="Chen P.T."/>
            <person name="Zhang W."/>
            <person name="Slipinski A."/>
            <person name="Escalona H.E."/>
            <person name="Waterhouse R.M."/>
            <person name="Zwick A."/>
            <person name="Pang H."/>
        </authorList>
    </citation>
    <scope>NUCLEOTIDE SEQUENCE [LARGE SCALE GENOMIC DNA]</scope>
    <source>
        <strain evidence="12">SYSU2018</strain>
    </source>
</reference>
<evidence type="ECO:0000256" key="2">
    <source>
        <dbReference type="ARBA" id="ARBA00004241"/>
    </source>
</evidence>
<dbReference type="InterPro" id="IPR000917">
    <property type="entry name" value="Sulfatase_N"/>
</dbReference>
<keyword evidence="6" id="KW-0106">Calcium</keyword>
<dbReference type="InterPro" id="IPR017850">
    <property type="entry name" value="Alkaline_phosphatase_core_sf"/>
</dbReference>
<sequence length="804" mass="93602">MNSKYYNYSINMNGKKIKHGFDYSKDYYPDLIANDSIAFLRQSKKNSAHKPVMLTMSFPSPHGPEDSAPQYSDLFFNVTSHHIPSYDYAPNPDKQWILQVTNKMQPIHKQFTDLLMTKRLQTLQSVDAAVQRVVEELSVLGELHNTYIIYTSDHGYHLGQFGLIKGKSFPFEFDVRVPFLVRGPGIDPGAVIDEIVLNIDLAPTFLDIAGVDPPPHMDGRSILPLFLSGNRKRLKWPDTFLIESSGRRETPFLDAKLRKLSISESVPIISTTVTSEDSTTIFMYNNDSSTTEAIETTSAALSKIYESEEGSEDDEDETDEEKEVHDLNVETQKIRELESQIQEEEYTNQDRPPLKREQMLLDNRVLPGFIPLYSKSERLVKECAQPNMQKPCIAHQKWFCEFDNGRWRKHKCKSIVPNSHQTVDKYRKCACFTPHGLVYKKIPIDNLLKKGLRILKRNKRNSNSNHRFFSIEHTDEISIRRTKRDNLEQVDNVMRDIRGQINDLQFANTSIIDEQMRSRNLETNVIGDMISGCRILGRGNVNCSNQVYHDKKIWQKSRHEVNNEIQELKDKLEKLKEIRRHLKYYRPDDETVVDIDDSDDSKLIPEQNVSRLIPKYNRKKHKKGHDSRKDHKTTKLLINIETTTETENIQNVTSPSPDNKTESASKVTQRPHKHKHQKHFSSTTPNEKNTDEIPYPINNCHCEVHESDHPETVDRELIRQHKKRIDEEKMRRRARKQRRKESLDKQCSSERMNCFHHDNDHWKTVPLWTNGPFCFCMNSNNNTYSCVRTINVTHNFCIVNSLQD</sequence>
<keyword evidence="5" id="KW-0479">Metal-binding</keyword>
<evidence type="ECO:0000256" key="5">
    <source>
        <dbReference type="ARBA" id="ARBA00022723"/>
    </source>
</evidence>
<feature type="domain" description="Extracellular sulfatase C-terminal" evidence="11">
    <location>
        <begin position="468"/>
        <end position="589"/>
    </location>
</feature>
<dbReference type="GO" id="GO:0046872">
    <property type="term" value="F:metal ion binding"/>
    <property type="evidence" value="ECO:0007669"/>
    <property type="project" value="UniProtKB-KW"/>
</dbReference>
<evidence type="ECO:0000256" key="9">
    <source>
        <dbReference type="SAM" id="MobiDB-lite"/>
    </source>
</evidence>
<evidence type="ECO:0000256" key="7">
    <source>
        <dbReference type="ARBA" id="ARBA00023034"/>
    </source>
</evidence>
<feature type="domain" description="Sulfatase N-terminal" evidence="10">
    <location>
        <begin position="12"/>
        <end position="211"/>
    </location>
</feature>
<dbReference type="EMBL" id="JABFTP020000144">
    <property type="protein sequence ID" value="KAL3283073.1"/>
    <property type="molecule type" value="Genomic_DNA"/>
</dbReference>
<dbReference type="AlphaFoldDB" id="A0ABD2NWZ5"/>
<keyword evidence="7" id="KW-0333">Golgi apparatus</keyword>
<evidence type="ECO:0000256" key="4">
    <source>
        <dbReference type="ARBA" id="ARBA00008779"/>
    </source>
</evidence>
<keyword evidence="13" id="KW-1185">Reference proteome</keyword>
<comment type="cofactor">
    <cofactor evidence="1">
        <name>Ca(2+)</name>
        <dbReference type="ChEBI" id="CHEBI:29108"/>
    </cofactor>
</comment>
<evidence type="ECO:0000256" key="6">
    <source>
        <dbReference type="ARBA" id="ARBA00022837"/>
    </source>
</evidence>